<dbReference type="AlphaFoldDB" id="A0AAD4QC03"/>
<gene>
    <name evidence="1" type="ORF">EDB92DRAFT_1871820</name>
</gene>
<dbReference type="EMBL" id="JAKELL010000042">
    <property type="protein sequence ID" value="KAH8988324.1"/>
    <property type="molecule type" value="Genomic_DNA"/>
</dbReference>
<name>A0AAD4QC03_9AGAM</name>
<evidence type="ECO:0000313" key="1">
    <source>
        <dbReference type="EMBL" id="KAH8988324.1"/>
    </source>
</evidence>
<organism evidence="1 2">
    <name type="scientific">Lactarius akahatsu</name>
    <dbReference type="NCBI Taxonomy" id="416441"/>
    <lineage>
        <taxon>Eukaryota</taxon>
        <taxon>Fungi</taxon>
        <taxon>Dikarya</taxon>
        <taxon>Basidiomycota</taxon>
        <taxon>Agaricomycotina</taxon>
        <taxon>Agaricomycetes</taxon>
        <taxon>Russulales</taxon>
        <taxon>Russulaceae</taxon>
        <taxon>Lactarius</taxon>
    </lineage>
</organism>
<proteinExistence type="predicted"/>
<comment type="caution">
    <text evidence="1">The sequence shown here is derived from an EMBL/GenBank/DDBJ whole genome shotgun (WGS) entry which is preliminary data.</text>
</comment>
<dbReference type="Proteomes" id="UP001201163">
    <property type="component" value="Unassembled WGS sequence"/>
</dbReference>
<sequence>MGLHYTLLALTSYRFGAVCVARRSVDPDLLGLYEPVALDIEQKFLLCTLMTFSVASACPGGTILSPVPRVKTFYAGTALCPLQTVDTLSSTHQLRVGRKYPRDKATLNPAHHLRISCGMVPSFRRLVQMARGPQNSPFSLHFSVHDERLSSIRGLPVGHHLCSIVRRGVRLSRPYSTCHHPAVSTNLSLLAWPVQLVVGRSPSPRGRALML</sequence>
<protein>
    <submittedName>
        <fullName evidence="1">Uncharacterized protein</fullName>
    </submittedName>
</protein>
<evidence type="ECO:0000313" key="2">
    <source>
        <dbReference type="Proteomes" id="UP001201163"/>
    </source>
</evidence>
<reference evidence="1" key="1">
    <citation type="submission" date="2022-01" db="EMBL/GenBank/DDBJ databases">
        <title>Comparative genomics reveals a dynamic genome evolution in the ectomycorrhizal milk-cap (Lactarius) mushrooms.</title>
        <authorList>
            <consortium name="DOE Joint Genome Institute"/>
            <person name="Lebreton A."/>
            <person name="Tang N."/>
            <person name="Kuo A."/>
            <person name="LaButti K."/>
            <person name="Drula E."/>
            <person name="Barry K."/>
            <person name="Clum A."/>
            <person name="Lipzen A."/>
            <person name="Mousain D."/>
            <person name="Ng V."/>
            <person name="Wang R."/>
            <person name="Wang X."/>
            <person name="Dai Y."/>
            <person name="Henrissat B."/>
            <person name="Grigoriev I.V."/>
            <person name="Guerin-Laguette A."/>
            <person name="Yu F."/>
            <person name="Martin F.M."/>
        </authorList>
    </citation>
    <scope>NUCLEOTIDE SEQUENCE</scope>
    <source>
        <strain evidence="1">QP</strain>
    </source>
</reference>
<keyword evidence="2" id="KW-1185">Reference proteome</keyword>
<accession>A0AAD4QC03</accession>